<comment type="caution">
    <text evidence="1">The sequence shown here is derived from an EMBL/GenBank/DDBJ whole genome shotgun (WGS) entry which is preliminary data.</text>
</comment>
<dbReference type="AlphaFoldDB" id="A0A420HXG4"/>
<reference evidence="1 2" key="1">
    <citation type="journal article" date="2018" name="BMC Genomics">
        <title>Comparative genome analyses reveal sequence features reflecting distinct modes of host-adaptation between dicot and monocot powdery mildew.</title>
        <authorList>
            <person name="Wu Y."/>
            <person name="Ma X."/>
            <person name="Pan Z."/>
            <person name="Kale S.D."/>
            <person name="Song Y."/>
            <person name="King H."/>
            <person name="Zhang Q."/>
            <person name="Presley C."/>
            <person name="Deng X."/>
            <person name="Wei C.I."/>
            <person name="Xiao S."/>
        </authorList>
    </citation>
    <scope>NUCLEOTIDE SEQUENCE [LARGE SCALE GENOMIC DNA]</scope>
    <source>
        <strain evidence="1">UMSG2</strain>
    </source>
</reference>
<keyword evidence="2" id="KW-1185">Reference proteome</keyword>
<evidence type="ECO:0000313" key="1">
    <source>
        <dbReference type="EMBL" id="RKF62141.1"/>
    </source>
</evidence>
<evidence type="ECO:0000313" key="2">
    <source>
        <dbReference type="Proteomes" id="UP000286134"/>
    </source>
</evidence>
<protein>
    <submittedName>
        <fullName evidence="1">Uncharacterized protein</fullName>
    </submittedName>
</protein>
<name>A0A420HXG4_9PEZI</name>
<organism evidence="1 2">
    <name type="scientific">Erysiphe neolycopersici</name>
    <dbReference type="NCBI Taxonomy" id="212602"/>
    <lineage>
        <taxon>Eukaryota</taxon>
        <taxon>Fungi</taxon>
        <taxon>Dikarya</taxon>
        <taxon>Ascomycota</taxon>
        <taxon>Pezizomycotina</taxon>
        <taxon>Leotiomycetes</taxon>
        <taxon>Erysiphales</taxon>
        <taxon>Erysiphaceae</taxon>
        <taxon>Erysiphe</taxon>
    </lineage>
</organism>
<dbReference type="Proteomes" id="UP000286134">
    <property type="component" value="Unassembled WGS sequence"/>
</dbReference>
<dbReference type="OrthoDB" id="5285218at2759"/>
<accession>A0A420HXG4</accession>
<dbReference type="EMBL" id="MCFK01003585">
    <property type="protein sequence ID" value="RKF62141.1"/>
    <property type="molecule type" value="Genomic_DNA"/>
</dbReference>
<sequence length="106" mass="12729">MNLLERLHEKMEVFRLERRYTCQRQQRTTFVSKAKYVNGEYIFSPSKSKQPHNFKAKINDAVEAGRQEYRGKISSRLAKINWGLKRETLSATKKLQERVREARRRK</sequence>
<gene>
    <name evidence="1" type="ORF">OnM2_035058</name>
</gene>
<proteinExistence type="predicted"/>